<dbReference type="GO" id="GO:0016491">
    <property type="term" value="F:oxidoreductase activity"/>
    <property type="evidence" value="ECO:0007669"/>
    <property type="project" value="UniProtKB-KW"/>
</dbReference>
<dbReference type="PANTHER" id="PTHR43716:SF1">
    <property type="entry name" value="D-2-HYDROXYGLUTARATE DEHYDROGENASE, MITOCHONDRIAL"/>
    <property type="match status" value="1"/>
</dbReference>
<dbReference type="Gene3D" id="3.30.43.10">
    <property type="entry name" value="Uridine Diphospho-n-acetylenolpyruvylglucosamine Reductase, domain 2"/>
    <property type="match status" value="1"/>
</dbReference>
<feature type="non-terminal residue" evidence="4">
    <location>
        <position position="65"/>
    </location>
</feature>
<dbReference type="InterPro" id="IPR016166">
    <property type="entry name" value="FAD-bd_PCMH"/>
</dbReference>
<dbReference type="InterPro" id="IPR036318">
    <property type="entry name" value="FAD-bd_PCMH-like_sf"/>
</dbReference>
<keyword evidence="2" id="KW-0560">Oxidoreductase</keyword>
<protein>
    <recommendedName>
        <fullName evidence="3">FAD-binding PCMH-type domain-containing protein</fullName>
    </recommendedName>
</protein>
<accession>A0A2G9TG27</accession>
<dbReference type="InterPro" id="IPR006094">
    <property type="entry name" value="Oxid_FAD_bind_N"/>
</dbReference>
<dbReference type="Pfam" id="PF01565">
    <property type="entry name" value="FAD_binding_4"/>
    <property type="match status" value="1"/>
</dbReference>
<organism evidence="4 5">
    <name type="scientific">Teladorsagia circumcincta</name>
    <name type="common">Brown stomach worm</name>
    <name type="synonym">Ostertagia circumcincta</name>
    <dbReference type="NCBI Taxonomy" id="45464"/>
    <lineage>
        <taxon>Eukaryota</taxon>
        <taxon>Metazoa</taxon>
        <taxon>Ecdysozoa</taxon>
        <taxon>Nematoda</taxon>
        <taxon>Chromadorea</taxon>
        <taxon>Rhabditida</taxon>
        <taxon>Rhabditina</taxon>
        <taxon>Rhabditomorpha</taxon>
        <taxon>Strongyloidea</taxon>
        <taxon>Trichostrongylidae</taxon>
        <taxon>Teladorsagia</taxon>
    </lineage>
</organism>
<dbReference type="GO" id="GO:0071949">
    <property type="term" value="F:FAD binding"/>
    <property type="evidence" value="ECO:0007669"/>
    <property type="project" value="InterPro"/>
</dbReference>
<dbReference type="InterPro" id="IPR016167">
    <property type="entry name" value="FAD-bd_PCMH_sub1"/>
</dbReference>
<keyword evidence="5" id="KW-1185">Reference proteome</keyword>
<name>A0A2G9TG27_TELCI</name>
<sequence>DPACVLLPSSTEEVSAILAHCARRRIAVVPQAGNTGLVGGSVPLYDEVVLSVKSINKHFEFDEIS</sequence>
<comment type="cofactor">
    <cofactor evidence="1">
        <name>FAD</name>
        <dbReference type="ChEBI" id="CHEBI:57692"/>
    </cofactor>
</comment>
<dbReference type="SUPFAM" id="SSF56176">
    <property type="entry name" value="FAD-binding/transporter-associated domain-like"/>
    <property type="match status" value="1"/>
</dbReference>
<dbReference type="InterPro" id="IPR051264">
    <property type="entry name" value="FAD-oxidored/transferase_4"/>
</dbReference>
<evidence type="ECO:0000313" key="5">
    <source>
        <dbReference type="Proteomes" id="UP000230423"/>
    </source>
</evidence>
<feature type="domain" description="FAD-binding PCMH-type" evidence="3">
    <location>
        <begin position="1"/>
        <end position="65"/>
    </location>
</feature>
<dbReference type="Proteomes" id="UP000230423">
    <property type="component" value="Unassembled WGS sequence"/>
</dbReference>
<gene>
    <name evidence="4" type="ORF">TELCIR_21751</name>
</gene>
<evidence type="ECO:0000256" key="2">
    <source>
        <dbReference type="ARBA" id="ARBA00023002"/>
    </source>
</evidence>
<reference evidence="4 5" key="1">
    <citation type="submission" date="2015-09" db="EMBL/GenBank/DDBJ databases">
        <title>Draft genome of the parasitic nematode Teladorsagia circumcincta isolate WARC Sus (inbred).</title>
        <authorList>
            <person name="Mitreva M."/>
        </authorList>
    </citation>
    <scope>NUCLEOTIDE SEQUENCE [LARGE SCALE GENOMIC DNA]</scope>
    <source>
        <strain evidence="4 5">S</strain>
    </source>
</reference>
<evidence type="ECO:0000259" key="3">
    <source>
        <dbReference type="PROSITE" id="PS51387"/>
    </source>
</evidence>
<proteinExistence type="predicted"/>
<dbReference type="EMBL" id="KZ372361">
    <property type="protein sequence ID" value="PIO56848.1"/>
    <property type="molecule type" value="Genomic_DNA"/>
</dbReference>
<dbReference type="PROSITE" id="PS51387">
    <property type="entry name" value="FAD_PCMH"/>
    <property type="match status" value="1"/>
</dbReference>
<dbReference type="OrthoDB" id="5332616at2759"/>
<dbReference type="PANTHER" id="PTHR43716">
    <property type="entry name" value="D-2-HYDROXYGLUTARATE DEHYDROGENASE, MITOCHONDRIAL"/>
    <property type="match status" value="1"/>
</dbReference>
<feature type="non-terminal residue" evidence="4">
    <location>
        <position position="1"/>
    </location>
</feature>
<evidence type="ECO:0000313" key="4">
    <source>
        <dbReference type="EMBL" id="PIO56848.1"/>
    </source>
</evidence>
<dbReference type="GO" id="GO:0005739">
    <property type="term" value="C:mitochondrion"/>
    <property type="evidence" value="ECO:0007669"/>
    <property type="project" value="TreeGrafter"/>
</dbReference>
<evidence type="ECO:0000256" key="1">
    <source>
        <dbReference type="ARBA" id="ARBA00001974"/>
    </source>
</evidence>
<dbReference type="AlphaFoldDB" id="A0A2G9TG27"/>